<accession>A0A0A9G6B4</accession>
<organism evidence="2">
    <name type="scientific">Arundo donax</name>
    <name type="common">Giant reed</name>
    <name type="synonym">Donax arundinaceus</name>
    <dbReference type="NCBI Taxonomy" id="35708"/>
    <lineage>
        <taxon>Eukaryota</taxon>
        <taxon>Viridiplantae</taxon>
        <taxon>Streptophyta</taxon>
        <taxon>Embryophyta</taxon>
        <taxon>Tracheophyta</taxon>
        <taxon>Spermatophyta</taxon>
        <taxon>Magnoliopsida</taxon>
        <taxon>Liliopsida</taxon>
        <taxon>Poales</taxon>
        <taxon>Poaceae</taxon>
        <taxon>PACMAD clade</taxon>
        <taxon>Arundinoideae</taxon>
        <taxon>Arundineae</taxon>
        <taxon>Arundo</taxon>
    </lineage>
</organism>
<protein>
    <submittedName>
        <fullName evidence="2">Uncharacterized protein</fullName>
    </submittedName>
</protein>
<feature type="region of interest" description="Disordered" evidence="1">
    <location>
        <begin position="1"/>
        <end position="21"/>
    </location>
</feature>
<evidence type="ECO:0000256" key="1">
    <source>
        <dbReference type="SAM" id="MobiDB-lite"/>
    </source>
</evidence>
<reference evidence="2" key="1">
    <citation type="submission" date="2014-09" db="EMBL/GenBank/DDBJ databases">
        <authorList>
            <person name="Magalhaes I.L.F."/>
            <person name="Oliveira U."/>
            <person name="Santos F.R."/>
            <person name="Vidigal T.H.D.A."/>
            <person name="Brescovit A.D."/>
            <person name="Santos A.J."/>
        </authorList>
    </citation>
    <scope>NUCLEOTIDE SEQUENCE</scope>
    <source>
        <tissue evidence="2">Shoot tissue taken approximately 20 cm above the soil surface</tissue>
    </source>
</reference>
<feature type="compositionally biased region" description="Basic and acidic residues" evidence="1">
    <location>
        <begin position="10"/>
        <end position="20"/>
    </location>
</feature>
<proteinExistence type="predicted"/>
<evidence type="ECO:0000313" key="2">
    <source>
        <dbReference type="EMBL" id="JAE20042.1"/>
    </source>
</evidence>
<dbReference type="EMBL" id="GBRH01177854">
    <property type="protein sequence ID" value="JAE20042.1"/>
    <property type="molecule type" value="Transcribed_RNA"/>
</dbReference>
<sequence length="96" mass="10379">MDGDSVGSRLQDKTRRHNEESCLYTSSARESWGRCSSLGAASDGSFSGDNNDKQEVHIFSFLSIQLCSAKISREAGKSVEVFPDSPVSFQIGSVIS</sequence>
<dbReference type="AlphaFoldDB" id="A0A0A9G6B4"/>
<name>A0A0A9G6B4_ARUDO</name>
<reference evidence="2" key="2">
    <citation type="journal article" date="2015" name="Data Brief">
        <title>Shoot transcriptome of the giant reed, Arundo donax.</title>
        <authorList>
            <person name="Barrero R.A."/>
            <person name="Guerrero F.D."/>
            <person name="Moolhuijzen P."/>
            <person name="Goolsby J.A."/>
            <person name="Tidwell J."/>
            <person name="Bellgard S.E."/>
            <person name="Bellgard M.I."/>
        </authorList>
    </citation>
    <scope>NUCLEOTIDE SEQUENCE</scope>
    <source>
        <tissue evidence="2">Shoot tissue taken approximately 20 cm above the soil surface</tissue>
    </source>
</reference>